<feature type="compositionally biased region" description="Basic and acidic residues" evidence="1">
    <location>
        <begin position="272"/>
        <end position="285"/>
    </location>
</feature>
<dbReference type="Gramene" id="Pp3c23_9910V3.3">
    <property type="protein sequence ID" value="Pp3c23_9910V3.3"/>
    <property type="gene ID" value="Pp3c23_9910"/>
</dbReference>
<reference evidence="2" key="3">
    <citation type="submission" date="2020-12" db="UniProtKB">
        <authorList>
            <consortium name="EnsemblPlants"/>
        </authorList>
    </citation>
    <scope>IDENTIFICATION</scope>
</reference>
<evidence type="ECO:0000256" key="1">
    <source>
        <dbReference type="SAM" id="MobiDB-lite"/>
    </source>
</evidence>
<keyword evidence="3" id="KW-1185">Reference proteome</keyword>
<feature type="compositionally biased region" description="Basic and acidic residues" evidence="1">
    <location>
        <begin position="89"/>
        <end position="107"/>
    </location>
</feature>
<dbReference type="Proteomes" id="UP000006727">
    <property type="component" value="Chromosome 23"/>
</dbReference>
<accession>A0A7I4CL04</accession>
<protein>
    <submittedName>
        <fullName evidence="2">Uncharacterized protein</fullName>
    </submittedName>
</protein>
<feature type="region of interest" description="Disordered" evidence="1">
    <location>
        <begin position="216"/>
        <end position="285"/>
    </location>
</feature>
<sequence>MARSKVKITPLGRRAQNNRQRLEGSVRIAGGEQVGRDHDEENCPPNLDYNVIEEIANGVEKMILSWSHLDEDEQDHKKSTVKNENLTPKNDDVSRDDSRSRKMENPEAVCEDSKYSCDYYSCKQIQELPEEGAVKVEIPGGITNEISLSGICSGGRMGNAINKIRNEAEKHSGTMMTSDTRPEKSLTKTATHCCLEASTAPLDTCSLSVCTNESTGIKSTSAGITDVEDSSPQGLHQKRAREPNKLPCTDNSTSGHSSNTQSSPRTPPISERFAKRVQSREDISEKKLQLSISKKTRWSEKDTTAPIIGASCSEDEVCTKSPRSDCSLSDLLSNSNWNDPLVGSPCRKSSPVLIDRIQGEEFGPWDNVAGRPPVIVSRVTARSDSNLENCAKEKTSFVSFKLWKSKQSESGHDGIEETDSNKEKLHLSQTIVSEFHQGSPEDHSKCQDSEAADYTLVTSPTSDMLNIGDRSWGEMEKLQISLLECATEYELKTIEMKLKLKNIKNLKGEQLIIDPQPTISEIPEADVASTRKPTVAASTVEKVKRQIYKLQHQKGCLSKELTDLKKKEKQFELQKKSLDAALHKLDRLEWMQGDGEEGAGSGRMAATTKAG</sequence>
<gene>
    <name evidence="2" type="primary">LOC112275886</name>
</gene>
<evidence type="ECO:0000313" key="2">
    <source>
        <dbReference type="EnsemblPlants" id="Pp3c23_9910V3.3"/>
    </source>
</evidence>
<dbReference type="EMBL" id="ABEU02000023">
    <property type="status" value="NOT_ANNOTATED_CDS"/>
    <property type="molecule type" value="Genomic_DNA"/>
</dbReference>
<organism evidence="2 3">
    <name type="scientific">Physcomitrium patens</name>
    <name type="common">Spreading-leaved earth moss</name>
    <name type="synonym">Physcomitrella patens</name>
    <dbReference type="NCBI Taxonomy" id="3218"/>
    <lineage>
        <taxon>Eukaryota</taxon>
        <taxon>Viridiplantae</taxon>
        <taxon>Streptophyta</taxon>
        <taxon>Embryophyta</taxon>
        <taxon>Bryophyta</taxon>
        <taxon>Bryophytina</taxon>
        <taxon>Bryopsida</taxon>
        <taxon>Funariidae</taxon>
        <taxon>Funariales</taxon>
        <taxon>Funariaceae</taxon>
        <taxon>Physcomitrium</taxon>
    </lineage>
</organism>
<proteinExistence type="predicted"/>
<dbReference type="EnsemblPlants" id="Pp3c23_9910V3.3">
    <property type="protein sequence ID" value="Pp3c23_9910V3.3"/>
    <property type="gene ID" value="Pp3c23_9910"/>
</dbReference>
<name>A0A7I4CL04_PHYPA</name>
<feature type="region of interest" description="Disordered" evidence="1">
    <location>
        <begin position="74"/>
        <end position="107"/>
    </location>
</feature>
<evidence type="ECO:0000313" key="3">
    <source>
        <dbReference type="Proteomes" id="UP000006727"/>
    </source>
</evidence>
<feature type="region of interest" description="Disordered" evidence="1">
    <location>
        <begin position="1"/>
        <end position="43"/>
    </location>
</feature>
<feature type="region of interest" description="Disordered" evidence="1">
    <location>
        <begin position="592"/>
        <end position="611"/>
    </location>
</feature>
<dbReference type="AlphaFoldDB" id="A0A7I4CL04"/>
<feature type="compositionally biased region" description="Low complexity" evidence="1">
    <location>
        <begin position="251"/>
        <end position="263"/>
    </location>
</feature>
<reference evidence="2 3" key="2">
    <citation type="journal article" date="2018" name="Plant J.">
        <title>The Physcomitrella patens chromosome-scale assembly reveals moss genome structure and evolution.</title>
        <authorList>
            <person name="Lang D."/>
            <person name="Ullrich K.K."/>
            <person name="Murat F."/>
            <person name="Fuchs J."/>
            <person name="Jenkins J."/>
            <person name="Haas F.B."/>
            <person name="Piednoel M."/>
            <person name="Gundlach H."/>
            <person name="Van Bel M."/>
            <person name="Meyberg R."/>
            <person name="Vives C."/>
            <person name="Morata J."/>
            <person name="Symeonidi A."/>
            <person name="Hiss M."/>
            <person name="Muchero W."/>
            <person name="Kamisugi Y."/>
            <person name="Saleh O."/>
            <person name="Blanc G."/>
            <person name="Decker E.L."/>
            <person name="van Gessel N."/>
            <person name="Grimwood J."/>
            <person name="Hayes R.D."/>
            <person name="Graham S.W."/>
            <person name="Gunter L.E."/>
            <person name="McDaniel S.F."/>
            <person name="Hoernstein S.N.W."/>
            <person name="Larsson A."/>
            <person name="Li F.W."/>
            <person name="Perroud P.F."/>
            <person name="Phillips J."/>
            <person name="Ranjan P."/>
            <person name="Rokshar D.S."/>
            <person name="Rothfels C.J."/>
            <person name="Schneider L."/>
            <person name="Shu S."/>
            <person name="Stevenson D.W."/>
            <person name="Thummler F."/>
            <person name="Tillich M."/>
            <person name="Villarreal Aguilar J.C."/>
            <person name="Widiez T."/>
            <person name="Wong G.K."/>
            <person name="Wymore A."/>
            <person name="Zhang Y."/>
            <person name="Zimmer A.D."/>
            <person name="Quatrano R.S."/>
            <person name="Mayer K.F.X."/>
            <person name="Goodstein D."/>
            <person name="Casacuberta J.M."/>
            <person name="Vandepoele K."/>
            <person name="Reski R."/>
            <person name="Cuming A.C."/>
            <person name="Tuskan G.A."/>
            <person name="Maumus F."/>
            <person name="Salse J."/>
            <person name="Schmutz J."/>
            <person name="Rensing S.A."/>
        </authorList>
    </citation>
    <scope>NUCLEOTIDE SEQUENCE [LARGE SCALE GENOMIC DNA]</scope>
    <source>
        <strain evidence="2 3">cv. Gransden 2004</strain>
    </source>
</reference>
<reference evidence="2 3" key="1">
    <citation type="journal article" date="2008" name="Science">
        <title>The Physcomitrella genome reveals evolutionary insights into the conquest of land by plants.</title>
        <authorList>
            <person name="Rensing S."/>
            <person name="Lang D."/>
            <person name="Zimmer A."/>
            <person name="Terry A."/>
            <person name="Salamov A."/>
            <person name="Shapiro H."/>
            <person name="Nishiyama T."/>
            <person name="Perroud P.-F."/>
            <person name="Lindquist E."/>
            <person name="Kamisugi Y."/>
            <person name="Tanahashi T."/>
            <person name="Sakakibara K."/>
            <person name="Fujita T."/>
            <person name="Oishi K."/>
            <person name="Shin-I T."/>
            <person name="Kuroki Y."/>
            <person name="Toyoda A."/>
            <person name="Suzuki Y."/>
            <person name="Hashimoto A."/>
            <person name="Yamaguchi K."/>
            <person name="Sugano A."/>
            <person name="Kohara Y."/>
            <person name="Fujiyama A."/>
            <person name="Anterola A."/>
            <person name="Aoki S."/>
            <person name="Ashton N."/>
            <person name="Barbazuk W.B."/>
            <person name="Barker E."/>
            <person name="Bennetzen J."/>
            <person name="Bezanilla M."/>
            <person name="Blankenship R."/>
            <person name="Cho S.H."/>
            <person name="Dutcher S."/>
            <person name="Estelle M."/>
            <person name="Fawcett J.A."/>
            <person name="Gundlach H."/>
            <person name="Hanada K."/>
            <person name="Heyl A."/>
            <person name="Hicks K.A."/>
            <person name="Hugh J."/>
            <person name="Lohr M."/>
            <person name="Mayer K."/>
            <person name="Melkozernov A."/>
            <person name="Murata T."/>
            <person name="Nelson D."/>
            <person name="Pils B."/>
            <person name="Prigge M."/>
            <person name="Reiss B."/>
            <person name="Renner T."/>
            <person name="Rombauts S."/>
            <person name="Rushton P."/>
            <person name="Sanderfoot A."/>
            <person name="Schween G."/>
            <person name="Shiu S.-H."/>
            <person name="Stueber K."/>
            <person name="Theodoulou F.L."/>
            <person name="Tu H."/>
            <person name="Van de Peer Y."/>
            <person name="Verrier P.J."/>
            <person name="Waters E."/>
            <person name="Wood A."/>
            <person name="Yang L."/>
            <person name="Cove D."/>
            <person name="Cuming A."/>
            <person name="Hasebe M."/>
            <person name="Lucas S."/>
            <person name="Mishler D.B."/>
            <person name="Reski R."/>
            <person name="Grigoriev I."/>
            <person name="Quatrano R.S."/>
            <person name="Boore J.L."/>
        </authorList>
    </citation>
    <scope>NUCLEOTIDE SEQUENCE [LARGE SCALE GENOMIC DNA]</scope>
    <source>
        <strain evidence="2 3">cv. Gransden 2004</strain>
    </source>
</reference>